<feature type="region of interest" description="Disordered" evidence="1">
    <location>
        <begin position="1"/>
        <end position="27"/>
    </location>
</feature>
<reference evidence="2 3" key="1">
    <citation type="journal article" date="2020" name="Microb. Genom.">
        <title>Genetic diversity of clinical and environmental Mucorales isolates obtained from an investigation of mucormycosis cases among solid organ transplant recipients.</title>
        <authorList>
            <person name="Nguyen M.H."/>
            <person name="Kaul D."/>
            <person name="Muto C."/>
            <person name="Cheng S.J."/>
            <person name="Richter R.A."/>
            <person name="Bruno V.M."/>
            <person name="Liu G."/>
            <person name="Beyhan S."/>
            <person name="Sundermann A.J."/>
            <person name="Mounaud S."/>
            <person name="Pasculle A.W."/>
            <person name="Nierman W.C."/>
            <person name="Driscoll E."/>
            <person name="Cumbie R."/>
            <person name="Clancy C.J."/>
            <person name="Dupont C.L."/>
        </authorList>
    </citation>
    <scope>NUCLEOTIDE SEQUENCE [LARGE SCALE GENOMIC DNA]</scope>
    <source>
        <strain evidence="2 3">GL24</strain>
    </source>
</reference>
<feature type="compositionally biased region" description="Low complexity" evidence="1">
    <location>
        <begin position="11"/>
        <end position="20"/>
    </location>
</feature>
<accession>A0A9P7C3P1</accession>
<feature type="compositionally biased region" description="Low complexity" evidence="1">
    <location>
        <begin position="117"/>
        <end position="131"/>
    </location>
</feature>
<feature type="compositionally biased region" description="Low complexity" evidence="1">
    <location>
        <begin position="92"/>
        <end position="106"/>
    </location>
</feature>
<dbReference type="AlphaFoldDB" id="A0A9P7C3P1"/>
<gene>
    <name evidence="2" type="ORF">G6F50_015419</name>
</gene>
<proteinExistence type="predicted"/>
<evidence type="ECO:0000256" key="1">
    <source>
        <dbReference type="SAM" id="MobiDB-lite"/>
    </source>
</evidence>
<feature type="region of interest" description="Disordered" evidence="1">
    <location>
        <begin position="65"/>
        <end position="155"/>
    </location>
</feature>
<comment type="caution">
    <text evidence="2">The sequence shown here is derived from an EMBL/GenBank/DDBJ whole genome shotgun (WGS) entry which is preliminary data.</text>
</comment>
<protein>
    <submittedName>
        <fullName evidence="2">Uncharacterized protein</fullName>
    </submittedName>
</protein>
<organism evidence="2 3">
    <name type="scientific">Rhizopus delemar</name>
    <dbReference type="NCBI Taxonomy" id="936053"/>
    <lineage>
        <taxon>Eukaryota</taxon>
        <taxon>Fungi</taxon>
        <taxon>Fungi incertae sedis</taxon>
        <taxon>Mucoromycota</taxon>
        <taxon>Mucoromycotina</taxon>
        <taxon>Mucoromycetes</taxon>
        <taxon>Mucorales</taxon>
        <taxon>Mucorineae</taxon>
        <taxon>Rhizopodaceae</taxon>
        <taxon>Rhizopus</taxon>
    </lineage>
</organism>
<evidence type="ECO:0000313" key="3">
    <source>
        <dbReference type="Proteomes" id="UP000740926"/>
    </source>
</evidence>
<dbReference type="EMBL" id="JAANIU010008482">
    <property type="protein sequence ID" value="KAG1534999.1"/>
    <property type="molecule type" value="Genomic_DNA"/>
</dbReference>
<dbReference type="Proteomes" id="UP000740926">
    <property type="component" value="Unassembled WGS sequence"/>
</dbReference>
<sequence>MLLGSVGAGRGSRSTSTGCGHPPPATTAVRTPFSPVAVGWPNTCGAVQWQGLRQQFVQLRQLGLHPGHGRLQHGPQLRLLPGRFARQRRETGQQQQDTGQEQPADQAQGTAEQAVDAAEQGQLDGGLQQQADHPHHHHGHNEHAQVSGQIEAGTR</sequence>
<evidence type="ECO:0000313" key="2">
    <source>
        <dbReference type="EMBL" id="KAG1534999.1"/>
    </source>
</evidence>
<feature type="compositionally biased region" description="Gly residues" evidence="1">
    <location>
        <begin position="1"/>
        <end position="10"/>
    </location>
</feature>
<keyword evidence="3" id="KW-1185">Reference proteome</keyword>
<name>A0A9P7C3P1_9FUNG</name>